<evidence type="ECO:0000313" key="2">
    <source>
        <dbReference type="Proteomes" id="UP000095287"/>
    </source>
</evidence>
<keyword evidence="1" id="KW-0812">Transmembrane</keyword>
<keyword evidence="2" id="KW-1185">Reference proteome</keyword>
<dbReference type="AlphaFoldDB" id="A0A1I7Y8K3"/>
<dbReference type="Proteomes" id="UP000095287">
    <property type="component" value="Unplaced"/>
</dbReference>
<name>A0A1I7Y8K3_9BILA</name>
<feature type="transmembrane region" description="Helical" evidence="1">
    <location>
        <begin position="114"/>
        <end position="133"/>
    </location>
</feature>
<evidence type="ECO:0000313" key="3">
    <source>
        <dbReference type="WBParaSite" id="L893_g13580.t1"/>
    </source>
</evidence>
<keyword evidence="1" id="KW-1133">Transmembrane helix</keyword>
<dbReference type="Pfam" id="PF10321">
    <property type="entry name" value="7TM_GPCR_Srt"/>
    <property type="match status" value="1"/>
</dbReference>
<organism evidence="2 3">
    <name type="scientific">Steinernema glaseri</name>
    <dbReference type="NCBI Taxonomy" id="37863"/>
    <lineage>
        <taxon>Eukaryota</taxon>
        <taxon>Metazoa</taxon>
        <taxon>Ecdysozoa</taxon>
        <taxon>Nematoda</taxon>
        <taxon>Chromadorea</taxon>
        <taxon>Rhabditida</taxon>
        <taxon>Tylenchina</taxon>
        <taxon>Panagrolaimomorpha</taxon>
        <taxon>Strongyloidoidea</taxon>
        <taxon>Steinernematidae</taxon>
        <taxon>Steinernema</taxon>
    </lineage>
</organism>
<evidence type="ECO:0000256" key="1">
    <source>
        <dbReference type="SAM" id="Phobius"/>
    </source>
</evidence>
<sequence length="174" mass="19846">MTALILGMNRCIEFWQYRLLSGLFKGYKMAFWWVVVIAYFFVFFMFTGSSPYNTIMNMWMTDPYAGIPGVKVDRSWYANLKLLNMNNTGVFVGLCSCYIFLVFSIWIRRRMTGSVCGFSITLLHGVAMCYMVMNTTLRPGVIGFYLRLIGNAPDPEMTSTMMTGTVVCTSVHVP</sequence>
<proteinExistence type="predicted"/>
<accession>A0A1I7Y8K3</accession>
<keyword evidence="1" id="KW-0472">Membrane</keyword>
<dbReference type="InterPro" id="IPR019425">
    <property type="entry name" value="7TM_GPCR_serpentine_rcpt_Srt"/>
</dbReference>
<feature type="transmembrane region" description="Helical" evidence="1">
    <location>
        <begin position="30"/>
        <end position="52"/>
    </location>
</feature>
<feature type="transmembrane region" description="Helical" evidence="1">
    <location>
        <begin position="89"/>
        <end position="107"/>
    </location>
</feature>
<dbReference type="WBParaSite" id="L893_g13580.t1">
    <property type="protein sequence ID" value="L893_g13580.t1"/>
    <property type="gene ID" value="L893_g13580"/>
</dbReference>
<reference evidence="3" key="1">
    <citation type="submission" date="2016-11" db="UniProtKB">
        <authorList>
            <consortium name="WormBaseParasite"/>
        </authorList>
    </citation>
    <scope>IDENTIFICATION</scope>
</reference>
<protein>
    <submittedName>
        <fullName evidence="3">PhoLip_ATPase_C domain-containing protein</fullName>
    </submittedName>
</protein>